<protein>
    <recommendedName>
        <fullName evidence="3">Tetratricopeptide repeat protein</fullName>
    </recommendedName>
</protein>
<gene>
    <name evidence="1" type="ORF">VJ786_03565</name>
</gene>
<reference evidence="1 2" key="1">
    <citation type="submission" date="2024-01" db="EMBL/GenBank/DDBJ databases">
        <title>Sphingobacterium tenebrionis sp. nov., a novel endophyte isolated from tenebrio molitor intestines.</title>
        <authorList>
            <person name="Zhang C."/>
        </authorList>
    </citation>
    <scope>NUCLEOTIDE SEQUENCE [LARGE SCALE GENOMIC DNA]</scope>
    <source>
        <strain evidence="1 2">PU5-4</strain>
    </source>
</reference>
<dbReference type="RefSeq" id="WP_336557252.1">
    <property type="nucleotide sequence ID" value="NZ_JAYLLN010000005.1"/>
</dbReference>
<evidence type="ECO:0000313" key="2">
    <source>
        <dbReference type="Proteomes" id="UP001363035"/>
    </source>
</evidence>
<dbReference type="Proteomes" id="UP001363035">
    <property type="component" value="Unassembled WGS sequence"/>
</dbReference>
<evidence type="ECO:0008006" key="3">
    <source>
        <dbReference type="Google" id="ProtNLM"/>
    </source>
</evidence>
<keyword evidence="2" id="KW-1185">Reference proteome</keyword>
<proteinExistence type="predicted"/>
<evidence type="ECO:0000313" key="1">
    <source>
        <dbReference type="EMBL" id="MEI5983974.1"/>
    </source>
</evidence>
<dbReference type="EMBL" id="JAYLLN010000005">
    <property type="protein sequence ID" value="MEI5983974.1"/>
    <property type="molecule type" value="Genomic_DNA"/>
</dbReference>
<sequence>MDVLSDLINLLNDKDKVDFKAYLKHKNKRQDVKNIRLFELIQTDDINAINKLYGKLKNRDSYHALRKRLHDSLLLFISQKTFERGNQAVYELLRYLVVGRYLLENNLTKLGFRSLDKAERIATENEEYNLLQEILLLKLQFAHLNETIDLEELSKGFIWNQTQIQREAKMKLAYAQLRKELIDIQLKGKVIDLTQFIAETIQKYKISMLDFMNYKSLYQVLYLANEYAAINQNFKLVEKYVSRSYQFIERKKEESSIHMYYKIYILYYLANFNFRNRNYAKSTAILDQISSILSDHPDYWNQFYYRQQLLYALNLHFSGHPTQALETLGHALKKVGKNVKMEDAYDLQICLVMFQTQHHDRQARAGLLRFHHSDAWLEKKMGMLWSIRKSLLEILVYGEFEETDLASARIKSFRRRYRNYLLQTKEEKVLDYVSLLENFFTHPSVVHKESFQHKVYALLALEENSDLFNLSFISWLVARWERATTYEVTIQILKIQDEEGVFSPIKMT</sequence>
<comment type="caution">
    <text evidence="1">The sequence shown here is derived from an EMBL/GenBank/DDBJ whole genome shotgun (WGS) entry which is preliminary data.</text>
</comment>
<name>A0ABU8I3G4_9SPHI</name>
<accession>A0ABU8I3G4</accession>
<organism evidence="1 2">
    <name type="scientific">Sphingobacterium tenebrionis</name>
    <dbReference type="NCBI Taxonomy" id="3111775"/>
    <lineage>
        <taxon>Bacteria</taxon>
        <taxon>Pseudomonadati</taxon>
        <taxon>Bacteroidota</taxon>
        <taxon>Sphingobacteriia</taxon>
        <taxon>Sphingobacteriales</taxon>
        <taxon>Sphingobacteriaceae</taxon>
        <taxon>Sphingobacterium</taxon>
    </lineage>
</organism>